<dbReference type="PANTHER" id="PTHR33116">
    <property type="entry name" value="REVERSE TRANSCRIPTASE ZINC-BINDING DOMAIN-CONTAINING PROTEIN-RELATED-RELATED"/>
    <property type="match status" value="1"/>
</dbReference>
<comment type="caution">
    <text evidence="3">The sequence shown here is derived from an EMBL/GenBank/DDBJ whole genome shotgun (WGS) entry which is preliminary data.</text>
</comment>
<keyword evidence="4" id="KW-1185">Reference proteome</keyword>
<proteinExistence type="predicted"/>
<dbReference type="AlphaFoldDB" id="A0A8T2C1M0"/>
<evidence type="ECO:0000259" key="2">
    <source>
        <dbReference type="Pfam" id="PF13966"/>
    </source>
</evidence>
<dbReference type="InterPro" id="IPR009568">
    <property type="entry name" value="DUF1184"/>
</dbReference>
<dbReference type="PANTHER" id="PTHR33116:SF86">
    <property type="entry name" value="REVERSE TRANSCRIPTASE DOMAIN-CONTAINING PROTEIN"/>
    <property type="match status" value="1"/>
</dbReference>
<dbReference type="InterPro" id="IPR002156">
    <property type="entry name" value="RNaseH_domain"/>
</dbReference>
<dbReference type="Pfam" id="PF13966">
    <property type="entry name" value="zf-RVT"/>
    <property type="match status" value="1"/>
</dbReference>
<dbReference type="GO" id="GO:0004523">
    <property type="term" value="F:RNA-DNA hybrid ribonuclease activity"/>
    <property type="evidence" value="ECO:0007669"/>
    <property type="project" value="InterPro"/>
</dbReference>
<dbReference type="InterPro" id="IPR026960">
    <property type="entry name" value="RVT-Znf"/>
</dbReference>
<dbReference type="CDD" id="cd06222">
    <property type="entry name" value="RNase_H_like"/>
    <property type="match status" value="1"/>
</dbReference>
<dbReference type="Proteomes" id="UP000694240">
    <property type="component" value="Chromosome 6"/>
</dbReference>
<dbReference type="GO" id="GO:0003676">
    <property type="term" value="F:nucleic acid binding"/>
    <property type="evidence" value="ECO:0007669"/>
    <property type="project" value="InterPro"/>
</dbReference>
<name>A0A8T2C1M0_9BRAS</name>
<evidence type="ECO:0000259" key="1">
    <source>
        <dbReference type="Pfam" id="PF13456"/>
    </source>
</evidence>
<feature type="domain" description="Reverse transcriptase zinc-binding" evidence="2">
    <location>
        <begin position="237"/>
        <end position="304"/>
    </location>
</feature>
<protein>
    <recommendedName>
        <fullName evidence="5">Reverse transcriptase zinc-binding domain-containing protein</fullName>
    </recommendedName>
</protein>
<feature type="domain" description="RNase H type-1" evidence="1">
    <location>
        <begin position="414"/>
        <end position="490"/>
    </location>
</feature>
<evidence type="ECO:0000313" key="3">
    <source>
        <dbReference type="EMBL" id="KAG7593948.1"/>
    </source>
</evidence>
<dbReference type="EMBL" id="JAEFBK010000006">
    <property type="protein sequence ID" value="KAG7593948.1"/>
    <property type="molecule type" value="Genomic_DNA"/>
</dbReference>
<evidence type="ECO:0008006" key="5">
    <source>
        <dbReference type="Google" id="ProtNLM"/>
    </source>
</evidence>
<dbReference type="InterPro" id="IPR044730">
    <property type="entry name" value="RNase_H-like_dom_plant"/>
</dbReference>
<dbReference type="Pfam" id="PF13456">
    <property type="entry name" value="RVT_3"/>
    <property type="match status" value="1"/>
</dbReference>
<evidence type="ECO:0000313" key="4">
    <source>
        <dbReference type="Proteomes" id="UP000694240"/>
    </source>
</evidence>
<gene>
    <name evidence="3" type="ORF">ISN45_Aa01g027310</name>
</gene>
<organism evidence="3 4">
    <name type="scientific">Arabidopsis thaliana x Arabidopsis arenosa</name>
    <dbReference type="NCBI Taxonomy" id="1240361"/>
    <lineage>
        <taxon>Eukaryota</taxon>
        <taxon>Viridiplantae</taxon>
        <taxon>Streptophyta</taxon>
        <taxon>Embryophyta</taxon>
        <taxon>Tracheophyta</taxon>
        <taxon>Spermatophyta</taxon>
        <taxon>Magnoliopsida</taxon>
        <taxon>eudicotyledons</taxon>
        <taxon>Gunneridae</taxon>
        <taxon>Pentapetalae</taxon>
        <taxon>rosids</taxon>
        <taxon>malvids</taxon>
        <taxon>Brassicales</taxon>
        <taxon>Brassicaceae</taxon>
        <taxon>Camelineae</taxon>
        <taxon>Arabidopsis</taxon>
    </lineage>
</organism>
<sequence length="764" mass="87122">MSCFLLPKAIRSKLSSAIANFWWKTNENSNGIHWIAWDKLCTPYAEGGLGFRSLEEFNLALLAKQLWRLIRFPNSLLSRVLRGRYFRFSDPLHIGSSNRPSYGWRSIMAAKPLLVSGLRRTIGSGMLTKVWEDPWIPTIPARAAKSLLDTRDPLLYVNDLIDQSTKLWKLDRLQALIDPADIPLILGIRPSRTYLSDGFSWSHTKSGNYSVKSGYWAARELSRPTCDPPFQGPGVSALQAQVWKLKTTRKLMHFAWQCVSGCLATYQRLSYRHIGNEKGCPRCGGPEESINHLLFDCPPSRQIWALSPIPTSGHIFPRSSLFYNFDFLFWRGKEFGIEEDTLELFPWILWYIWKSRNRFCFENFKEPPQETLALALQEASVWKKANTKEAADPEPLAGSVLLHSSLSRISECQTDASWHSEDSLSGHSWVLVDQDRILQLGLKSSRRSLSPLHAEIDSLLWAMECLISLGITTCAFASDCSDMISLIDNQDAWPTFAAEMASFRSQKLDLDPSSMSSSDYISIISKQMESMSMTARVSVLRNNKRLQQSRYSPYTIRTKEKEKEEQKEEAIRLGVDLSLFVAEAMFLLSDDIRSMLVFCFWLFKYAGKRKFDGPVVGRVFYVIQYVFITFIKPKNGVYEDGGKSIQWEQFKTSSYHFAFGVRVLARIVSILEIGSLVKPSGFKYYNQEIKKLEESLRSVKDVSAANGFSREAIEAKIFHLWKSLFETTPGLINPTKSIVIELFRPLLNEASRDACSRRLTSLSI</sequence>
<dbReference type="Pfam" id="PF06683">
    <property type="entry name" value="DUF1184"/>
    <property type="match status" value="1"/>
</dbReference>
<accession>A0A8T2C1M0</accession>
<reference evidence="3 4" key="1">
    <citation type="submission" date="2020-12" db="EMBL/GenBank/DDBJ databases">
        <title>Concerted genomic and epigenomic changes stabilize Arabidopsis allopolyploids.</title>
        <authorList>
            <person name="Chen Z."/>
        </authorList>
    </citation>
    <scope>NUCLEOTIDE SEQUENCE [LARGE SCALE GENOMIC DNA]</scope>
    <source>
        <strain evidence="3">Allo738</strain>
        <tissue evidence="3">Leaf</tissue>
    </source>
</reference>